<dbReference type="Pfam" id="PF12146">
    <property type="entry name" value="Hydrolase_4"/>
    <property type="match status" value="1"/>
</dbReference>
<dbReference type="InterPro" id="IPR029058">
    <property type="entry name" value="AB_hydrolase_fold"/>
</dbReference>
<dbReference type="PANTHER" id="PTHR12277">
    <property type="entry name" value="ALPHA/BETA HYDROLASE DOMAIN-CONTAINING PROTEIN"/>
    <property type="match status" value="1"/>
</dbReference>
<feature type="domain" description="Serine aminopeptidase S33" evidence="2">
    <location>
        <begin position="91"/>
        <end position="171"/>
    </location>
</feature>
<dbReference type="SUPFAM" id="SSF53474">
    <property type="entry name" value="alpha/beta-Hydrolases"/>
    <property type="match status" value="1"/>
</dbReference>
<keyword evidence="1" id="KW-0472">Membrane</keyword>
<proteinExistence type="predicted"/>
<gene>
    <name evidence="3" type="ORF">XTPLMG728_1743</name>
</gene>
<feature type="transmembrane region" description="Helical" evidence="1">
    <location>
        <begin position="6"/>
        <end position="25"/>
    </location>
</feature>
<dbReference type="AlphaFoldDB" id="A0A0K2ZQ92"/>
<evidence type="ECO:0000313" key="3">
    <source>
        <dbReference type="EMBL" id="CTP87981.1"/>
    </source>
</evidence>
<name>A0A0K2ZQ92_9XANT</name>
<dbReference type="EMBL" id="CXOK01000044">
    <property type="protein sequence ID" value="CTP87981.1"/>
    <property type="molecule type" value="Genomic_DNA"/>
</dbReference>
<dbReference type="InterPro" id="IPR022742">
    <property type="entry name" value="Hydrolase_4"/>
</dbReference>
<organism evidence="3 4">
    <name type="scientific">Xanthomonas graminis pv. poae</name>
    <dbReference type="NCBI Taxonomy" id="227946"/>
    <lineage>
        <taxon>Bacteria</taxon>
        <taxon>Pseudomonadati</taxon>
        <taxon>Pseudomonadota</taxon>
        <taxon>Gammaproteobacteria</taxon>
        <taxon>Lysobacterales</taxon>
        <taxon>Lysobacteraceae</taxon>
        <taxon>Xanthomonas</taxon>
        <taxon>Xanthomonas translucens group</taxon>
        <taxon>Xanthomonas graminis</taxon>
    </lineage>
</organism>
<protein>
    <recommendedName>
        <fullName evidence="2">Serine aminopeptidase S33 domain-containing protein</fullName>
    </recommendedName>
</protein>
<evidence type="ECO:0000259" key="2">
    <source>
        <dbReference type="Pfam" id="PF12146"/>
    </source>
</evidence>
<reference evidence="3 4" key="1">
    <citation type="submission" date="2015-07" db="EMBL/GenBank/DDBJ databases">
        <authorList>
            <person name="Noorani M."/>
        </authorList>
    </citation>
    <scope>NUCLEOTIDE SEQUENCE [LARGE SCALE GENOMIC DNA]</scope>
    <source>
        <strain evidence="3">LMG728</strain>
    </source>
</reference>
<sequence>MLRHLGIVAAIAAVAYLVVCALLYLGQRDLLYFPQATRVAAAQTDFTLQRSPVLRLRGWQLNPGRDKVLLYFGGNAEDLRQARAQLAPLLPDYSVYLLAYRGYGASDGTPNEAALIGDALALYDHVRAAQPHAEIAVLGRSLGSGVASQLAARRPLARLVLVTPFDSLAAAAQAHYPWAPVRWLLRDRYDSASALRTYRGPLLVLRAGRDQVVPAASTQRLLDSLAQTPTVVAMPRAGHDDISADPRYAQALRAFLR</sequence>
<dbReference type="Gene3D" id="3.40.50.1820">
    <property type="entry name" value="alpha/beta hydrolase"/>
    <property type="match status" value="1"/>
</dbReference>
<keyword evidence="1" id="KW-0812">Transmembrane</keyword>
<dbReference type="RefSeq" id="WP_053840801.1">
    <property type="nucleotide sequence ID" value="NZ_CP076250.1"/>
</dbReference>
<evidence type="ECO:0000313" key="4">
    <source>
        <dbReference type="Proteomes" id="UP000041247"/>
    </source>
</evidence>
<dbReference type="PANTHER" id="PTHR12277:SF79">
    <property type="entry name" value="XAA-PRO DIPEPTIDYL-PEPTIDASE-RELATED"/>
    <property type="match status" value="1"/>
</dbReference>
<dbReference type="Proteomes" id="UP000041247">
    <property type="component" value="Unassembled WGS sequence"/>
</dbReference>
<keyword evidence="1" id="KW-1133">Transmembrane helix</keyword>
<evidence type="ECO:0000256" key="1">
    <source>
        <dbReference type="SAM" id="Phobius"/>
    </source>
</evidence>
<accession>A0A0K2ZQ92</accession>